<protein>
    <recommendedName>
        <fullName evidence="3">DUF424 domain-containing protein</fullName>
    </recommendedName>
</protein>
<sequence length="96" mass="10509">MYMKVYHIGEEVLVAVSDESCLGKEFTEGDIHLKVNKEFYGEERADKDEVVSALCDATIANLVGEQSVATAVENGFVNPSDVIYIQGVPHAQMVCI</sequence>
<accession>D1YY01</accession>
<dbReference type="Gene3D" id="3.30.1860.10">
    <property type="entry name" value="uncharacterized conserved protein from methanopyrus kandleri domain like"/>
    <property type="match status" value="1"/>
</dbReference>
<keyword evidence="2" id="KW-1185">Reference proteome</keyword>
<name>D1YY01_METPS</name>
<dbReference type="Pfam" id="PF04242">
    <property type="entry name" value="DUF424"/>
    <property type="match status" value="1"/>
</dbReference>
<gene>
    <name evidence="1" type="ordered locus">MCP_1251</name>
</gene>
<dbReference type="EMBL" id="AP011532">
    <property type="protein sequence ID" value="BAI61323.1"/>
    <property type="molecule type" value="Genomic_DNA"/>
</dbReference>
<reference evidence="1 2" key="1">
    <citation type="journal article" date="2007" name="Appl. Environ. Microbiol.">
        <title>Isolation of key methanogens for global methane emission from rice paddy fields: a novel isolate affiliated with the clone cluster rice cluster I.</title>
        <authorList>
            <person name="Sakai S."/>
            <person name="Imachi H."/>
            <person name="Sekiguchi Y."/>
            <person name="Ohashi A."/>
            <person name="Harada H."/>
            <person name="Kamagata Y."/>
        </authorList>
    </citation>
    <scope>NUCLEOTIDE SEQUENCE [LARGE SCALE GENOMIC DNA]</scope>
    <source>
        <strain evidence="2">DSM 17711 / JCM 13418 / NBRC 101707 / SANAE</strain>
    </source>
</reference>
<evidence type="ECO:0008006" key="3">
    <source>
        <dbReference type="Google" id="ProtNLM"/>
    </source>
</evidence>
<evidence type="ECO:0000313" key="2">
    <source>
        <dbReference type="Proteomes" id="UP000001882"/>
    </source>
</evidence>
<dbReference type="AlphaFoldDB" id="D1YY01"/>
<dbReference type="InParanoid" id="D1YY01"/>
<dbReference type="KEGG" id="mpd:MCP_1251"/>
<organism evidence="1 2">
    <name type="scientific">Methanocella paludicola (strain DSM 17711 / JCM 13418 / NBRC 101707 / SANAE)</name>
    <dbReference type="NCBI Taxonomy" id="304371"/>
    <lineage>
        <taxon>Archaea</taxon>
        <taxon>Methanobacteriati</taxon>
        <taxon>Methanobacteriota</taxon>
        <taxon>Stenosarchaea group</taxon>
        <taxon>Methanomicrobia</taxon>
        <taxon>Methanocellales</taxon>
        <taxon>Methanocellaceae</taxon>
        <taxon>Methanocella</taxon>
    </lineage>
</organism>
<dbReference type="eggNOG" id="arCOG04051">
    <property type="taxonomic scope" value="Archaea"/>
</dbReference>
<dbReference type="Proteomes" id="UP000001882">
    <property type="component" value="Chromosome"/>
</dbReference>
<reference evidence="2" key="3">
    <citation type="journal article" date="2011" name="PLoS ONE">
        <title>Genome sequence of a mesophilic hydrogenotrophic methanogen Methanocella paludicola, the first cultivated representative of the order Methanocellales.</title>
        <authorList>
            <person name="Sakai S."/>
            <person name="Takaki Y."/>
            <person name="Shimamura S."/>
            <person name="Sekine M."/>
            <person name="Tajima T."/>
            <person name="Kosugi H."/>
            <person name="Ichikawa N."/>
            <person name="Tasumi E."/>
            <person name="Hiraki A.T."/>
            <person name="Shimizu A."/>
            <person name="Kato Y."/>
            <person name="Nishiko R."/>
            <person name="Mori K."/>
            <person name="Fujita N."/>
            <person name="Imachi H."/>
            <person name="Takai K."/>
        </authorList>
    </citation>
    <scope>NUCLEOTIDE SEQUENCE [LARGE SCALE GENOMIC DNA]</scope>
    <source>
        <strain evidence="2">DSM 17711 / JCM 13418 / NBRC 101707 / SANAE</strain>
    </source>
</reference>
<dbReference type="STRING" id="304371.MCP_1251"/>
<proteinExistence type="predicted"/>
<reference evidence="1 2" key="2">
    <citation type="journal article" date="2008" name="Int. J. Syst. Evol. Microbiol.">
        <title>Methanocella paludicola gen. nov., sp. nov., a methane-producing archaeon, the first isolate of the lineage 'Rice Cluster I', and proposal of the new archaeal order Methanocellales ord. nov.</title>
        <authorList>
            <person name="Sakai S."/>
            <person name="Imachi H."/>
            <person name="Hanada S."/>
            <person name="Ohashi A."/>
            <person name="Harada H."/>
            <person name="Kamagata Y."/>
        </authorList>
    </citation>
    <scope>NUCLEOTIDE SEQUENCE [LARGE SCALE GENOMIC DNA]</scope>
    <source>
        <strain evidence="2">DSM 17711 / JCM 13418 / NBRC 101707 / SANAE</strain>
    </source>
</reference>
<dbReference type="InterPro" id="IPR007355">
    <property type="entry name" value="DUF424"/>
</dbReference>
<evidence type="ECO:0000313" key="1">
    <source>
        <dbReference type="EMBL" id="BAI61323.1"/>
    </source>
</evidence>